<protein>
    <submittedName>
        <fullName evidence="3">Uncharacterized protein</fullName>
    </submittedName>
</protein>
<dbReference type="WBParaSite" id="L893_g3059.t1">
    <property type="protein sequence ID" value="L893_g3059.t1"/>
    <property type="gene ID" value="L893_g3059"/>
</dbReference>
<sequence>MAIGGPCDLQLTYRQPFAGLHSSTANLERSQRNLEGSLVILERSLAIEHMLSRLVHSQEELRQTMLALVHRRDVPVATLTKGVDLLADDPAPLAKNVEVEEHEIESTELPTTHHASALVKRDEEEDISSVSSEDEMDVDDLMDAEPFTGDDFHNAEKANRRCNAPCSSWRWRRRSAARRSIGGPIVTHNWPTDNPQTDEVYRCFPGRLSADDSGRLHSPATNPQATFPRRKSSAGIGWHGSSGRDPRVAPHFPLGESGQDTRRGAIGGAGTHGVAELLDDDSESESTAALHKARDRLAERTLDRAGNPQNDNAVIVAREMAAELLREVWALQEEEKARTART</sequence>
<organism evidence="2 3">
    <name type="scientific">Steinernema glaseri</name>
    <dbReference type="NCBI Taxonomy" id="37863"/>
    <lineage>
        <taxon>Eukaryota</taxon>
        <taxon>Metazoa</taxon>
        <taxon>Ecdysozoa</taxon>
        <taxon>Nematoda</taxon>
        <taxon>Chromadorea</taxon>
        <taxon>Rhabditida</taxon>
        <taxon>Tylenchina</taxon>
        <taxon>Panagrolaimomorpha</taxon>
        <taxon>Strongyloidoidea</taxon>
        <taxon>Steinernematidae</taxon>
        <taxon>Steinernema</taxon>
    </lineage>
</organism>
<dbReference type="AlphaFoldDB" id="A0A1I7ZXH9"/>
<feature type="region of interest" description="Disordered" evidence="1">
    <location>
        <begin position="102"/>
        <end position="136"/>
    </location>
</feature>
<feature type="region of interest" description="Disordered" evidence="1">
    <location>
        <begin position="212"/>
        <end position="250"/>
    </location>
</feature>
<feature type="compositionally biased region" description="Acidic residues" evidence="1">
    <location>
        <begin position="123"/>
        <end position="136"/>
    </location>
</feature>
<name>A0A1I7ZXH9_9BILA</name>
<keyword evidence="2" id="KW-1185">Reference proteome</keyword>
<reference evidence="3" key="1">
    <citation type="submission" date="2016-11" db="UniProtKB">
        <authorList>
            <consortium name="WormBaseParasite"/>
        </authorList>
    </citation>
    <scope>IDENTIFICATION</scope>
</reference>
<accession>A0A1I7ZXH9</accession>
<proteinExistence type="predicted"/>
<evidence type="ECO:0000313" key="2">
    <source>
        <dbReference type="Proteomes" id="UP000095287"/>
    </source>
</evidence>
<dbReference type="Proteomes" id="UP000095287">
    <property type="component" value="Unplaced"/>
</dbReference>
<evidence type="ECO:0000256" key="1">
    <source>
        <dbReference type="SAM" id="MobiDB-lite"/>
    </source>
</evidence>
<evidence type="ECO:0000313" key="3">
    <source>
        <dbReference type="WBParaSite" id="L893_g3059.t1"/>
    </source>
</evidence>